<comment type="subcellular location">
    <subcellularLocation>
        <location evidence="2">Cell membrane</location>
    </subcellularLocation>
</comment>
<evidence type="ECO:0000256" key="9">
    <source>
        <dbReference type="ARBA" id="ARBA00022840"/>
    </source>
</evidence>
<proteinExistence type="predicted"/>
<dbReference type="InterPro" id="IPR005467">
    <property type="entry name" value="His_kinase_dom"/>
</dbReference>
<dbReference type="GO" id="GO:0004721">
    <property type="term" value="F:phosphoprotein phosphatase activity"/>
    <property type="evidence" value="ECO:0007669"/>
    <property type="project" value="TreeGrafter"/>
</dbReference>
<reference evidence="14 15" key="1">
    <citation type="submission" date="2017-07" db="EMBL/GenBank/DDBJ databases">
        <title>Draft whole genome sequences of clinical Proprionibacteriaceae strains.</title>
        <authorList>
            <person name="Bernier A.-M."/>
            <person name="Bernard K."/>
            <person name="Domingo M.-C."/>
        </authorList>
    </citation>
    <scope>NUCLEOTIDE SEQUENCE [LARGE SCALE GENOMIC DNA]</scope>
    <source>
        <strain evidence="14 15">NML 160184</strain>
    </source>
</reference>
<evidence type="ECO:0000313" key="15">
    <source>
        <dbReference type="Proteomes" id="UP000216533"/>
    </source>
</evidence>
<dbReference type="FunFam" id="3.30.565.10:FF:000006">
    <property type="entry name" value="Sensor histidine kinase WalK"/>
    <property type="match status" value="1"/>
</dbReference>
<dbReference type="InterPro" id="IPR036890">
    <property type="entry name" value="HATPase_C_sf"/>
</dbReference>
<dbReference type="RefSeq" id="WP_094451759.1">
    <property type="nucleotide sequence ID" value="NZ_NMVI01000027.1"/>
</dbReference>
<keyword evidence="11" id="KW-0472">Membrane</keyword>
<dbReference type="EC" id="2.7.13.3" evidence="3"/>
<dbReference type="InterPro" id="IPR003661">
    <property type="entry name" value="HisK_dim/P_dom"/>
</dbReference>
<keyword evidence="8 14" id="KW-0418">Kinase</keyword>
<comment type="catalytic activity">
    <reaction evidence="1">
        <text>ATP + protein L-histidine = ADP + protein N-phospho-L-histidine.</text>
        <dbReference type="EC" id="2.7.13.3"/>
    </reaction>
</comment>
<evidence type="ECO:0000256" key="5">
    <source>
        <dbReference type="ARBA" id="ARBA00022553"/>
    </source>
</evidence>
<dbReference type="Proteomes" id="UP000216533">
    <property type="component" value="Unassembled WGS sequence"/>
</dbReference>
<evidence type="ECO:0000256" key="11">
    <source>
        <dbReference type="ARBA" id="ARBA00023136"/>
    </source>
</evidence>
<dbReference type="SMART" id="SM00388">
    <property type="entry name" value="HisKA"/>
    <property type="match status" value="1"/>
</dbReference>
<dbReference type="SUPFAM" id="SSF55874">
    <property type="entry name" value="ATPase domain of HSP90 chaperone/DNA topoisomerase II/histidine kinase"/>
    <property type="match status" value="1"/>
</dbReference>
<name>A0A255DZF6_9ACTN</name>
<dbReference type="Pfam" id="PF02518">
    <property type="entry name" value="HATPase_c"/>
    <property type="match status" value="1"/>
</dbReference>
<dbReference type="CDD" id="cd00075">
    <property type="entry name" value="HATPase"/>
    <property type="match status" value="1"/>
</dbReference>
<comment type="caution">
    <text evidence="14">The sequence shown here is derived from an EMBL/GenBank/DDBJ whole genome shotgun (WGS) entry which is preliminary data.</text>
</comment>
<evidence type="ECO:0000259" key="13">
    <source>
        <dbReference type="PROSITE" id="PS50109"/>
    </source>
</evidence>
<accession>A0A255DZF6</accession>
<dbReference type="GO" id="GO:0000155">
    <property type="term" value="F:phosphorelay sensor kinase activity"/>
    <property type="evidence" value="ECO:0007669"/>
    <property type="project" value="InterPro"/>
</dbReference>
<keyword evidence="10" id="KW-0902">Two-component regulatory system</keyword>
<dbReference type="GO" id="GO:0005524">
    <property type="term" value="F:ATP binding"/>
    <property type="evidence" value="ECO:0007669"/>
    <property type="project" value="UniProtKB-KW"/>
</dbReference>
<dbReference type="CDD" id="cd00082">
    <property type="entry name" value="HisKA"/>
    <property type="match status" value="1"/>
</dbReference>
<dbReference type="PROSITE" id="PS50109">
    <property type="entry name" value="HIS_KIN"/>
    <property type="match status" value="1"/>
</dbReference>
<dbReference type="InterPro" id="IPR004358">
    <property type="entry name" value="Sig_transdc_His_kin-like_C"/>
</dbReference>
<keyword evidence="9" id="KW-0067">ATP-binding</keyword>
<keyword evidence="4" id="KW-1003">Cell membrane</keyword>
<dbReference type="FunFam" id="1.10.287.130:FF:000008">
    <property type="entry name" value="Two-component sensor histidine kinase"/>
    <property type="match status" value="1"/>
</dbReference>
<dbReference type="Gene3D" id="3.30.565.10">
    <property type="entry name" value="Histidine kinase-like ATPase, C-terminal domain"/>
    <property type="match status" value="1"/>
</dbReference>
<evidence type="ECO:0000256" key="10">
    <source>
        <dbReference type="ARBA" id="ARBA00023012"/>
    </source>
</evidence>
<keyword evidence="7" id="KW-0547">Nucleotide-binding</keyword>
<sequence>MDIVGWLALGALIGAAAVVAAGWLLRMVRNSHQQTDQPDTVLPPVAEEILASLRAGTLVLDERELVQRSSPRVRSLGLVRGRHVIAPQVQEAIRTARRESRLQQISVDVERGRGMPAVVLSVRVMPLRTGQVFVLVEDETAARRVDATRRDFLANISHELKTPIGALSLLAETVEEAADDPEAVRRFAGRMNIESARLSALVQQVIELSRLQADDPLMAADEVEVDEVLSEAVARSLIEAEAREVTISRAVDRGCLVIGDAEHLTVAVANLVQNAIRYSESGARVAVASRMVDDDGEEFVEITVSDNGIGIDPADVDRIFERFYRVDYARSRANGGTGLGLSIVKHTIAAHGGTISVWSKPGQGSTFTIRIPALIEAGRRQEAV</sequence>
<evidence type="ECO:0000256" key="6">
    <source>
        <dbReference type="ARBA" id="ARBA00022679"/>
    </source>
</evidence>
<dbReference type="EMBL" id="NMVI01000027">
    <property type="protein sequence ID" value="OYN84697.1"/>
    <property type="molecule type" value="Genomic_DNA"/>
</dbReference>
<dbReference type="InterPro" id="IPR050351">
    <property type="entry name" value="BphY/WalK/GraS-like"/>
</dbReference>
<evidence type="ECO:0000256" key="12">
    <source>
        <dbReference type="ARBA" id="ARBA00039401"/>
    </source>
</evidence>
<dbReference type="AlphaFoldDB" id="A0A255DZF6"/>
<evidence type="ECO:0000313" key="14">
    <source>
        <dbReference type="EMBL" id="OYN84697.1"/>
    </source>
</evidence>
<dbReference type="Gene3D" id="1.10.287.130">
    <property type="match status" value="1"/>
</dbReference>
<feature type="domain" description="Histidine kinase" evidence="13">
    <location>
        <begin position="155"/>
        <end position="375"/>
    </location>
</feature>
<dbReference type="PRINTS" id="PR00344">
    <property type="entry name" value="BCTRLSENSOR"/>
</dbReference>
<dbReference type="Pfam" id="PF00512">
    <property type="entry name" value="HisKA"/>
    <property type="match status" value="1"/>
</dbReference>
<evidence type="ECO:0000256" key="3">
    <source>
        <dbReference type="ARBA" id="ARBA00012438"/>
    </source>
</evidence>
<keyword evidence="6" id="KW-0808">Transferase</keyword>
<evidence type="ECO:0000256" key="1">
    <source>
        <dbReference type="ARBA" id="ARBA00000085"/>
    </source>
</evidence>
<evidence type="ECO:0000256" key="8">
    <source>
        <dbReference type="ARBA" id="ARBA00022777"/>
    </source>
</evidence>
<evidence type="ECO:0000256" key="7">
    <source>
        <dbReference type="ARBA" id="ARBA00022741"/>
    </source>
</evidence>
<keyword evidence="5" id="KW-0597">Phosphoprotein</keyword>
<dbReference type="PANTHER" id="PTHR45453">
    <property type="entry name" value="PHOSPHATE REGULON SENSOR PROTEIN PHOR"/>
    <property type="match status" value="1"/>
</dbReference>
<dbReference type="PANTHER" id="PTHR45453:SF1">
    <property type="entry name" value="PHOSPHATE REGULON SENSOR PROTEIN PHOR"/>
    <property type="match status" value="1"/>
</dbReference>
<dbReference type="GO" id="GO:0016036">
    <property type="term" value="P:cellular response to phosphate starvation"/>
    <property type="evidence" value="ECO:0007669"/>
    <property type="project" value="TreeGrafter"/>
</dbReference>
<organism evidence="14 15">
    <name type="scientific">Parenemella sanctibonifatiensis</name>
    <dbReference type="NCBI Taxonomy" id="2016505"/>
    <lineage>
        <taxon>Bacteria</taxon>
        <taxon>Bacillati</taxon>
        <taxon>Actinomycetota</taxon>
        <taxon>Actinomycetes</taxon>
        <taxon>Propionibacteriales</taxon>
        <taxon>Propionibacteriaceae</taxon>
        <taxon>Parenemella</taxon>
    </lineage>
</organism>
<dbReference type="InterPro" id="IPR003594">
    <property type="entry name" value="HATPase_dom"/>
</dbReference>
<gene>
    <name evidence="14" type="ORF">CGZ92_12795</name>
</gene>
<protein>
    <recommendedName>
        <fullName evidence="12">Sensor-like histidine kinase SenX3</fullName>
        <ecNumber evidence="3">2.7.13.3</ecNumber>
    </recommendedName>
</protein>
<dbReference type="SMART" id="SM00387">
    <property type="entry name" value="HATPase_c"/>
    <property type="match status" value="1"/>
</dbReference>
<evidence type="ECO:0000256" key="4">
    <source>
        <dbReference type="ARBA" id="ARBA00022475"/>
    </source>
</evidence>
<dbReference type="GO" id="GO:0005886">
    <property type="term" value="C:plasma membrane"/>
    <property type="evidence" value="ECO:0007669"/>
    <property type="project" value="UniProtKB-SubCell"/>
</dbReference>
<evidence type="ECO:0000256" key="2">
    <source>
        <dbReference type="ARBA" id="ARBA00004236"/>
    </source>
</evidence>
<dbReference type="SUPFAM" id="SSF47384">
    <property type="entry name" value="Homodimeric domain of signal transducing histidine kinase"/>
    <property type="match status" value="1"/>
</dbReference>
<dbReference type="InterPro" id="IPR036097">
    <property type="entry name" value="HisK_dim/P_sf"/>
</dbReference>